<evidence type="ECO:0000256" key="3">
    <source>
        <dbReference type="ARBA" id="ARBA00022801"/>
    </source>
</evidence>
<dbReference type="Pfam" id="PF06439">
    <property type="entry name" value="3keto-disac_hyd"/>
    <property type="match status" value="1"/>
</dbReference>
<dbReference type="Pfam" id="PF04616">
    <property type="entry name" value="Glyco_hydro_43"/>
    <property type="match status" value="1"/>
</dbReference>
<evidence type="ECO:0000259" key="10">
    <source>
        <dbReference type="Pfam" id="PF06439"/>
    </source>
</evidence>
<evidence type="ECO:0000256" key="1">
    <source>
        <dbReference type="ARBA" id="ARBA00009865"/>
    </source>
</evidence>
<keyword evidence="5 8" id="KW-0326">Glycosidase</keyword>
<dbReference type="EMBL" id="JAVDYB010000001">
    <property type="protein sequence ID" value="MDR7275199.1"/>
    <property type="molecule type" value="Genomic_DNA"/>
</dbReference>
<dbReference type="GO" id="GO:0045493">
    <property type="term" value="P:xylan catabolic process"/>
    <property type="evidence" value="ECO:0007669"/>
    <property type="project" value="UniProtKB-KW"/>
</dbReference>
<dbReference type="Gene3D" id="2.115.10.20">
    <property type="entry name" value="Glycosyl hydrolase domain, family 43"/>
    <property type="match status" value="1"/>
</dbReference>
<keyword evidence="4" id="KW-0119">Carbohydrate metabolism</keyword>
<dbReference type="PANTHER" id="PTHR43772">
    <property type="entry name" value="ENDO-1,4-BETA-XYLANASE"/>
    <property type="match status" value="1"/>
</dbReference>
<dbReference type="InterPro" id="IPR006710">
    <property type="entry name" value="Glyco_hydro_43"/>
</dbReference>
<evidence type="ECO:0000256" key="5">
    <source>
        <dbReference type="ARBA" id="ARBA00023295"/>
    </source>
</evidence>
<dbReference type="SUPFAM" id="SSF75005">
    <property type="entry name" value="Arabinanase/levansucrase/invertase"/>
    <property type="match status" value="1"/>
</dbReference>
<dbReference type="GO" id="GO:0004553">
    <property type="term" value="F:hydrolase activity, hydrolyzing O-glycosyl compounds"/>
    <property type="evidence" value="ECO:0007669"/>
    <property type="project" value="InterPro"/>
</dbReference>
<evidence type="ECO:0000256" key="8">
    <source>
        <dbReference type="RuleBase" id="RU361187"/>
    </source>
</evidence>
<evidence type="ECO:0000313" key="11">
    <source>
        <dbReference type="EMBL" id="MDR7275199.1"/>
    </source>
</evidence>
<evidence type="ECO:0000313" key="12">
    <source>
        <dbReference type="Proteomes" id="UP001183643"/>
    </source>
</evidence>
<evidence type="ECO:0000256" key="4">
    <source>
        <dbReference type="ARBA" id="ARBA00023277"/>
    </source>
</evidence>
<evidence type="ECO:0000256" key="6">
    <source>
        <dbReference type="PIRSR" id="PIRSR606710-1"/>
    </source>
</evidence>
<dbReference type="CDD" id="cd18827">
    <property type="entry name" value="GH43_XlnD-like"/>
    <property type="match status" value="1"/>
</dbReference>
<dbReference type="Gene3D" id="2.60.120.560">
    <property type="entry name" value="Exo-inulinase, domain 1"/>
    <property type="match status" value="1"/>
</dbReference>
<comment type="caution">
    <text evidence="11">The sequence shown here is derived from an EMBL/GenBank/DDBJ whole genome shotgun (WGS) entry which is preliminary data.</text>
</comment>
<dbReference type="PANTHER" id="PTHR43772:SF2">
    <property type="entry name" value="PUTATIVE (AFU_ORTHOLOGUE AFUA_2G04480)-RELATED"/>
    <property type="match status" value="1"/>
</dbReference>
<dbReference type="AlphaFoldDB" id="A0AAE3YN72"/>
<feature type="chain" id="PRO_5042012098" description="3-keto-alpha-glucoside-1,2-lyase/3-keto-2-hydroxy-glucal hydratase domain-containing protein" evidence="9">
    <location>
        <begin position="30"/>
        <end position="499"/>
    </location>
</feature>
<evidence type="ECO:0000256" key="9">
    <source>
        <dbReference type="SAM" id="SignalP"/>
    </source>
</evidence>
<dbReference type="InterPro" id="IPR010496">
    <property type="entry name" value="AL/BT2_dom"/>
</dbReference>
<protein>
    <recommendedName>
        <fullName evidence="10">3-keto-alpha-glucoside-1,2-lyase/3-keto-2-hydroxy-glucal hydratase domain-containing protein</fullName>
    </recommendedName>
</protein>
<sequence length="499" mass="53704">MSILGGFAKRVTAVAVVLAATVAGSPAAAAPPDHTTAEAGNPFVGGWYADPDVAIHQGRYYVFPTSSRPYDQQTYLDAFSSTDLVTWTKHPNVLTTANVSWARRAVWAPAPIERDGRHYLYFAANDIQSDAELGGIGVAVADRPEGPYTDAIGRPLIDRFVNGAQPIDQDVFIDDDGQAYIYYGGWGHANVAKLNADMVSLGTFPDGSTFKEITPSGYVEGPQMFKRDGVYYLMWSEGGWTGPNYSVAYARSDSPTGPFTRLDRVLAQDPAVARGAGHNSVINIPGTDTWYIVYHRRPLSETDGNSRELAYDRMHFNADGTIRRVTMLVKDNFADGNALGWRTYGGGWTATGGQYRATHSYGGKSLLDDNHTDAVYDVDVTLDPGSASGDAGLVFRATSPATGVDAYRGYYAGITARGQVLLGRADNGWTPLATAPATITAGRPHHLRVEATGSTLRVYVDDLTTPKLTVTDATFSSGRSGLRVFNTPAGFDNVVVTNR</sequence>
<keyword evidence="2" id="KW-0858">Xylan degradation</keyword>
<feature type="site" description="Important for catalytic activity, responsible for pKa modulation of the active site Glu and correct orientation of both the proton donor and substrate" evidence="7">
    <location>
        <position position="168"/>
    </location>
</feature>
<dbReference type="InterPro" id="IPR052176">
    <property type="entry name" value="Glycosyl_Hydrlase_43_Enz"/>
</dbReference>
<keyword evidence="9" id="KW-0732">Signal</keyword>
<dbReference type="Proteomes" id="UP001183643">
    <property type="component" value="Unassembled WGS sequence"/>
</dbReference>
<feature type="signal peptide" evidence="9">
    <location>
        <begin position="1"/>
        <end position="29"/>
    </location>
</feature>
<evidence type="ECO:0000256" key="7">
    <source>
        <dbReference type="PIRSR" id="PIRSR606710-2"/>
    </source>
</evidence>
<feature type="domain" description="3-keto-alpha-glucoside-1,2-lyase/3-keto-2-hydroxy-glucal hydratase" evidence="10">
    <location>
        <begin position="336"/>
        <end position="496"/>
    </location>
</feature>
<feature type="active site" description="Proton acceptor" evidence="6">
    <location>
        <position position="50"/>
    </location>
</feature>
<accession>A0AAE3YN72</accession>
<dbReference type="InterPro" id="IPR023296">
    <property type="entry name" value="Glyco_hydro_beta-prop_sf"/>
</dbReference>
<name>A0AAE3YN72_9ACTN</name>
<dbReference type="RefSeq" id="WP_310365866.1">
    <property type="nucleotide sequence ID" value="NZ_JAVDYB010000001.1"/>
</dbReference>
<keyword evidence="3 8" id="KW-0378">Hydrolase</keyword>
<comment type="similarity">
    <text evidence="1 8">Belongs to the glycosyl hydrolase 43 family.</text>
</comment>
<keyword evidence="12" id="KW-1185">Reference proteome</keyword>
<evidence type="ECO:0000256" key="2">
    <source>
        <dbReference type="ARBA" id="ARBA00022651"/>
    </source>
</evidence>
<keyword evidence="2" id="KW-0624">Polysaccharide degradation</keyword>
<feature type="active site" description="Proton donor" evidence="6">
    <location>
        <position position="220"/>
    </location>
</feature>
<gene>
    <name evidence="11" type="ORF">J2S41_001977</name>
</gene>
<proteinExistence type="inferred from homology"/>
<reference evidence="11" key="1">
    <citation type="submission" date="2023-07" db="EMBL/GenBank/DDBJ databases">
        <title>Sequencing the genomes of 1000 actinobacteria strains.</title>
        <authorList>
            <person name="Klenk H.-P."/>
        </authorList>
    </citation>
    <scope>NUCLEOTIDE SEQUENCE</scope>
    <source>
        <strain evidence="11">DSM 44707</strain>
    </source>
</reference>
<organism evidence="11 12">
    <name type="scientific">Catenuloplanes atrovinosus</name>
    <dbReference type="NCBI Taxonomy" id="137266"/>
    <lineage>
        <taxon>Bacteria</taxon>
        <taxon>Bacillati</taxon>
        <taxon>Actinomycetota</taxon>
        <taxon>Actinomycetes</taxon>
        <taxon>Micromonosporales</taxon>
        <taxon>Micromonosporaceae</taxon>
        <taxon>Catenuloplanes</taxon>
    </lineage>
</organism>